<evidence type="ECO:0000313" key="3">
    <source>
        <dbReference type="Proteomes" id="UP000464186"/>
    </source>
</evidence>
<evidence type="ECO:0000313" key="2">
    <source>
        <dbReference type="EMBL" id="QHK19386.1"/>
    </source>
</evidence>
<dbReference type="EMBL" id="CP047898">
    <property type="protein sequence ID" value="QHK19386.1"/>
    <property type="molecule type" value="Genomic_DNA"/>
</dbReference>
<accession>A0A6P1NGH3</accession>
<reference evidence="2 3" key="1">
    <citation type="submission" date="2020-01" db="EMBL/GenBank/DDBJ databases">
        <title>Pseudarthrobacter psychrotolerans sp. nov., isolated from antarctic soil.</title>
        <authorList>
            <person name="Shin Y."/>
            <person name="Park W."/>
        </authorList>
    </citation>
    <scope>NUCLEOTIDE SEQUENCE [LARGE SCALE GENOMIC DNA]</scope>
    <source>
        <strain evidence="2 3">YJ56</strain>
    </source>
</reference>
<sequence>MIAPTYFSVIGTDHAPEIATDPTYEFAGHLAAAVAATSKDVETMKAAIWESVVTLAATGVDQKHIIGALSSTLAIFAVEIFNPAVDIMEELTPGLDYRDMIGRATGPEPTNTHRGDR</sequence>
<protein>
    <submittedName>
        <fullName evidence="2">Uncharacterized protein</fullName>
    </submittedName>
</protein>
<name>A0A6P1NGH3_9MICC</name>
<keyword evidence="3" id="KW-1185">Reference proteome</keyword>
<evidence type="ECO:0000256" key="1">
    <source>
        <dbReference type="SAM" id="MobiDB-lite"/>
    </source>
</evidence>
<proteinExistence type="predicted"/>
<dbReference type="Proteomes" id="UP000464186">
    <property type="component" value="Chromosome"/>
</dbReference>
<dbReference type="KEGG" id="psey:GU243_06110"/>
<gene>
    <name evidence="2" type="ORF">GU243_06110</name>
</gene>
<organism evidence="2 3">
    <name type="scientific">Pseudarthrobacter psychrotolerans</name>
    <dbReference type="NCBI Taxonomy" id="2697569"/>
    <lineage>
        <taxon>Bacteria</taxon>
        <taxon>Bacillati</taxon>
        <taxon>Actinomycetota</taxon>
        <taxon>Actinomycetes</taxon>
        <taxon>Micrococcales</taxon>
        <taxon>Micrococcaceae</taxon>
        <taxon>Pseudarthrobacter</taxon>
    </lineage>
</organism>
<feature type="region of interest" description="Disordered" evidence="1">
    <location>
        <begin position="98"/>
        <end position="117"/>
    </location>
</feature>
<dbReference type="AlphaFoldDB" id="A0A6P1NGH3"/>